<dbReference type="PANTHER" id="PTHR23043">
    <property type="entry name" value="HYPOXIA-INDUCIBLE FACTOR 1 ALPHA"/>
    <property type="match status" value="1"/>
</dbReference>
<dbReference type="Pfam" id="PF23171">
    <property type="entry name" value="bHLH_HIF1A"/>
    <property type="match status" value="1"/>
</dbReference>
<evidence type="ECO:0000256" key="8">
    <source>
        <dbReference type="ARBA" id="ARBA00064109"/>
    </source>
</evidence>
<comment type="function">
    <text evidence="7">May play a broad role in neurogenesis. May control regulatory pathways relevant to schizophrenia and to psychotic illness.</text>
</comment>
<feature type="region of interest" description="Disordered" evidence="12">
    <location>
        <begin position="219"/>
        <end position="259"/>
    </location>
</feature>
<keyword evidence="6" id="KW-0539">Nucleus</keyword>
<dbReference type="SMART" id="SM00353">
    <property type="entry name" value="HLH"/>
    <property type="match status" value="1"/>
</dbReference>
<feature type="region of interest" description="Disordered" evidence="12">
    <location>
        <begin position="19"/>
        <end position="42"/>
    </location>
</feature>
<dbReference type="Gene3D" id="4.10.280.10">
    <property type="entry name" value="Helix-loop-helix DNA-binding domain"/>
    <property type="match status" value="1"/>
</dbReference>
<dbReference type="InterPro" id="IPR013655">
    <property type="entry name" value="PAS_fold_3"/>
</dbReference>
<keyword evidence="4" id="KW-0238">DNA-binding</keyword>
<reference evidence="15" key="3">
    <citation type="submission" date="2025-09" db="UniProtKB">
        <authorList>
            <consortium name="Ensembl"/>
        </authorList>
    </citation>
    <scope>IDENTIFICATION</scope>
</reference>
<dbReference type="Proteomes" id="UP000694402">
    <property type="component" value="Unassembled WGS sequence"/>
</dbReference>
<dbReference type="GO" id="GO:0000977">
    <property type="term" value="F:RNA polymerase II transcription regulatory region sequence-specific DNA binding"/>
    <property type="evidence" value="ECO:0007669"/>
    <property type="project" value="TreeGrafter"/>
</dbReference>
<evidence type="ECO:0000256" key="9">
    <source>
        <dbReference type="ARBA" id="ARBA00070615"/>
    </source>
</evidence>
<dbReference type="InterPro" id="IPR013767">
    <property type="entry name" value="PAS_fold"/>
</dbReference>
<dbReference type="PANTHER" id="PTHR23043:SF30">
    <property type="entry name" value="NEURONAL PAS DOMAIN-CONTAINING PROTEIN 3"/>
    <property type="match status" value="1"/>
</dbReference>
<sequence length="907" mass="99146">MIRIFPDFSVQVTAAGGGAGGMPSGPAVGRIPGTTNGNPQNVQGITSYQQRLQALRKEKSRDAARSRRGKENFEFYELAKMLPLPGAITSQLDKASIIRLTISYLKMRDFANQGDPPWNLRIEGPPPNTSVKAIGVQRRRTPSAVASEIFEPHLGSHILQSLDGFVFALNKEGRFLYISETVSIYLGLSQVELTGSSVFDYVHPGDHVEMAEQLGMKLPPGRGLLSQGTATEDGASSASSSSHAETPEPVESTSPSLLSPDNTLERSFFIRMKSTLTKRGVHIKSSGYKVIHVTGRLRIRMALTHSRSVPIQIMGMVVVAHALPPPTINEVRIDCQMFVTRVNMDLNIVYCENRISDYMDLTPVDIVGKRCYQFIHAEDVEGIRHSHLDLINKGQCVTKYYRWIQKNGGYIWIQSSATIAINAKNANEKNIIWVNYVLSNPEYKDTPMDIAQLPNLPEKASESSETSDSESESKENSEDNENSKSDGKGNQTENSEDPETDSKKQQQGQSSSEQEMRRQEEGDSSSNPESQESEDDLEPSDCELETKERRLGRLGGLHIKVEHYGDRDGREDDDDDDSVKDCDRATEMLAVPAASKQQKRKKRRKKQKWDGSRSRRLRLSSATTSPGTMNHPTLGGGAPLLLPPSPASASVLKIKTEMSEPINFDNDSSIWNYPPNREISRNESPYSMTKHVPTHDTFPSPQPGSLQVSIPDSVLTPPGTEGGGGGGGTRKASPRDKQQGQGTPTTSNSSSSLLYTSDLEALQRLQAGNVVLPLVHRVTGTLATTSTAASRVYTTGTIRYAPADVTLAMQAGANLLPNNVAHAMNFVDVNGSPGFGIDPKTPMEMLYHHVHRLNMAGPFGGAVSGASITQMPAANVFTTAEGLFSTLPFPIYSNGIHTTQTLERKED</sequence>
<evidence type="ECO:0000256" key="2">
    <source>
        <dbReference type="ARBA" id="ARBA00022737"/>
    </source>
</evidence>
<feature type="domain" description="PAS" evidence="13">
    <location>
        <begin position="157"/>
        <end position="221"/>
    </location>
</feature>
<evidence type="ECO:0000256" key="11">
    <source>
        <dbReference type="ARBA" id="ARBA00083650"/>
    </source>
</evidence>
<feature type="compositionally biased region" description="Polar residues" evidence="12">
    <location>
        <begin position="697"/>
        <end position="710"/>
    </location>
</feature>
<dbReference type="Pfam" id="PF08447">
    <property type="entry name" value="PAS_3"/>
    <property type="match status" value="1"/>
</dbReference>
<dbReference type="Gene3D" id="3.30.450.20">
    <property type="entry name" value="PAS domain"/>
    <property type="match status" value="2"/>
</dbReference>
<reference evidence="15" key="2">
    <citation type="submission" date="2025-08" db="UniProtKB">
        <authorList>
            <consortium name="Ensembl"/>
        </authorList>
    </citation>
    <scope>IDENTIFICATION</scope>
</reference>
<evidence type="ECO:0000256" key="7">
    <source>
        <dbReference type="ARBA" id="ARBA00059012"/>
    </source>
</evidence>
<dbReference type="FunFam" id="3.30.450.20:FF:000021">
    <property type="entry name" value="Neuronal PAS domain-containing protein 3"/>
    <property type="match status" value="1"/>
</dbReference>
<dbReference type="Pfam" id="PF00989">
    <property type="entry name" value="PAS"/>
    <property type="match status" value="1"/>
</dbReference>
<dbReference type="CDD" id="cd19732">
    <property type="entry name" value="bHLH-PAS_NPAS3_PASD6"/>
    <property type="match status" value="1"/>
</dbReference>
<evidence type="ECO:0000313" key="15">
    <source>
        <dbReference type="Ensembl" id="ENSOTSP00005134788.1"/>
    </source>
</evidence>
<dbReference type="SMART" id="SM00091">
    <property type="entry name" value="PAS"/>
    <property type="match status" value="2"/>
</dbReference>
<dbReference type="GeneTree" id="ENSGT00940000158051"/>
<feature type="compositionally biased region" description="Acidic residues" evidence="12">
    <location>
        <begin position="531"/>
        <end position="543"/>
    </location>
</feature>
<keyword evidence="3" id="KW-0805">Transcription regulation</keyword>
<dbReference type="FunFam" id="4.10.280.10:FF:000007">
    <property type="entry name" value="single-minded homolog 1 isoform X1"/>
    <property type="match status" value="1"/>
</dbReference>
<organism evidence="15 16">
    <name type="scientific">Oncorhynchus tshawytscha</name>
    <name type="common">Chinook salmon</name>
    <name type="synonym">Salmo tshawytscha</name>
    <dbReference type="NCBI Taxonomy" id="74940"/>
    <lineage>
        <taxon>Eukaryota</taxon>
        <taxon>Metazoa</taxon>
        <taxon>Chordata</taxon>
        <taxon>Craniata</taxon>
        <taxon>Vertebrata</taxon>
        <taxon>Euteleostomi</taxon>
        <taxon>Actinopterygii</taxon>
        <taxon>Neopterygii</taxon>
        <taxon>Teleostei</taxon>
        <taxon>Protacanthopterygii</taxon>
        <taxon>Salmoniformes</taxon>
        <taxon>Salmonidae</taxon>
        <taxon>Salmoninae</taxon>
        <taxon>Oncorhynchus</taxon>
    </lineage>
</organism>
<dbReference type="GO" id="GO:0046983">
    <property type="term" value="F:protein dimerization activity"/>
    <property type="evidence" value="ECO:0007669"/>
    <property type="project" value="InterPro"/>
</dbReference>
<evidence type="ECO:0000256" key="3">
    <source>
        <dbReference type="ARBA" id="ARBA00023015"/>
    </source>
</evidence>
<feature type="compositionally biased region" description="Basic and acidic residues" evidence="12">
    <location>
        <begin position="471"/>
        <end position="487"/>
    </location>
</feature>
<protein>
    <recommendedName>
        <fullName evidence="9">Neuronal PAS domain-containing protein 3</fullName>
    </recommendedName>
    <alternativeName>
        <fullName evidence="10">Basic-helix-loop-helix-PAS protein MOP6</fullName>
    </alternativeName>
    <alternativeName>
        <fullName evidence="11">Member of PAS protein 6</fullName>
    </alternativeName>
</protein>
<dbReference type="InterPro" id="IPR036638">
    <property type="entry name" value="HLH_DNA-bd_sf"/>
</dbReference>
<evidence type="ECO:0000256" key="6">
    <source>
        <dbReference type="ARBA" id="ARBA00023242"/>
    </source>
</evidence>
<keyword evidence="5" id="KW-0804">Transcription</keyword>
<feature type="domain" description="PAS" evidence="13">
    <location>
        <begin position="339"/>
        <end position="394"/>
    </location>
</feature>
<name>A0AAZ3R1H1_ONCTS</name>
<evidence type="ECO:0000256" key="4">
    <source>
        <dbReference type="ARBA" id="ARBA00023125"/>
    </source>
</evidence>
<dbReference type="CDD" id="cd00130">
    <property type="entry name" value="PAS"/>
    <property type="match status" value="2"/>
</dbReference>
<dbReference type="PROSITE" id="PS50888">
    <property type="entry name" value="BHLH"/>
    <property type="match status" value="1"/>
</dbReference>
<dbReference type="GO" id="GO:0000981">
    <property type="term" value="F:DNA-binding transcription factor activity, RNA polymerase II-specific"/>
    <property type="evidence" value="ECO:0007669"/>
    <property type="project" value="TreeGrafter"/>
</dbReference>
<feature type="compositionally biased region" description="Basic residues" evidence="12">
    <location>
        <begin position="597"/>
        <end position="607"/>
    </location>
</feature>
<feature type="region of interest" description="Disordered" evidence="12">
    <location>
        <begin position="455"/>
        <end position="643"/>
    </location>
</feature>
<feature type="compositionally biased region" description="Polar residues" evidence="12">
    <location>
        <begin position="622"/>
        <end position="631"/>
    </location>
</feature>
<dbReference type="Ensembl" id="ENSOTST00005178786.1">
    <property type="protein sequence ID" value="ENSOTSP00005134788.1"/>
    <property type="gene ID" value="ENSOTSG00005039072.2"/>
</dbReference>
<gene>
    <name evidence="15" type="primary">NPAS3</name>
</gene>
<dbReference type="FunFam" id="3.30.450.20:FF:000091">
    <property type="entry name" value="Neuronal PAS domain-containing protein 3"/>
    <property type="match status" value="1"/>
</dbReference>
<dbReference type="AlphaFoldDB" id="A0AAZ3R1H1"/>
<reference evidence="16" key="1">
    <citation type="journal article" date="2018" name="PLoS ONE">
        <title>Chinook salmon (Oncorhynchus tshawytscha) genome and transcriptome.</title>
        <authorList>
            <person name="Christensen K.A."/>
            <person name="Leong J.S."/>
            <person name="Sakhrani D."/>
            <person name="Biagi C.A."/>
            <person name="Minkley D.R."/>
            <person name="Withler R.E."/>
            <person name="Rondeau E.B."/>
            <person name="Koop B.F."/>
            <person name="Devlin R.H."/>
        </authorList>
    </citation>
    <scope>NUCLEOTIDE SEQUENCE [LARGE SCALE GENOMIC DNA]</scope>
</reference>
<accession>A0AAZ3R1H1</accession>
<evidence type="ECO:0000256" key="5">
    <source>
        <dbReference type="ARBA" id="ARBA00023163"/>
    </source>
</evidence>
<feature type="compositionally biased region" description="Gly residues" evidence="12">
    <location>
        <begin position="720"/>
        <end position="729"/>
    </location>
</feature>
<dbReference type="SUPFAM" id="SSF55785">
    <property type="entry name" value="PYP-like sensor domain (PAS domain)"/>
    <property type="match status" value="2"/>
</dbReference>
<evidence type="ECO:0000256" key="12">
    <source>
        <dbReference type="SAM" id="MobiDB-lite"/>
    </source>
</evidence>
<dbReference type="InterPro" id="IPR000014">
    <property type="entry name" value="PAS"/>
</dbReference>
<evidence type="ECO:0000259" key="13">
    <source>
        <dbReference type="PROSITE" id="PS50112"/>
    </source>
</evidence>
<keyword evidence="2" id="KW-0677">Repeat</keyword>
<evidence type="ECO:0000259" key="14">
    <source>
        <dbReference type="PROSITE" id="PS50888"/>
    </source>
</evidence>
<dbReference type="GO" id="GO:0005634">
    <property type="term" value="C:nucleus"/>
    <property type="evidence" value="ECO:0007669"/>
    <property type="project" value="UniProtKB-SubCell"/>
</dbReference>
<comment type="subcellular location">
    <subcellularLocation>
        <location evidence="1">Nucleus</location>
    </subcellularLocation>
</comment>
<dbReference type="InterPro" id="IPR035965">
    <property type="entry name" value="PAS-like_dom_sf"/>
</dbReference>
<feature type="domain" description="BHLH" evidence="14">
    <location>
        <begin position="55"/>
        <end position="108"/>
    </location>
</feature>
<dbReference type="InterPro" id="IPR011598">
    <property type="entry name" value="bHLH_dom"/>
</dbReference>
<evidence type="ECO:0000256" key="1">
    <source>
        <dbReference type="ARBA" id="ARBA00004123"/>
    </source>
</evidence>
<evidence type="ECO:0000256" key="10">
    <source>
        <dbReference type="ARBA" id="ARBA00078434"/>
    </source>
</evidence>
<comment type="subunit">
    <text evidence="8">Efficient DNA binding requires dimerization with another bHLH protein. Interacts with ARNT; forms a heterodimer that binds core DNA sequence 5'-[AG]CGTG-3' within the hypoxia response element (HRE) of target gene promoters.</text>
</comment>
<feature type="region of interest" description="Disordered" evidence="12">
    <location>
        <begin position="681"/>
        <end position="752"/>
    </location>
</feature>
<evidence type="ECO:0000313" key="16">
    <source>
        <dbReference type="Proteomes" id="UP000694402"/>
    </source>
</evidence>
<dbReference type="PROSITE" id="PS50112">
    <property type="entry name" value="PAS"/>
    <property type="match status" value="2"/>
</dbReference>
<keyword evidence="16" id="KW-1185">Reference proteome</keyword>
<dbReference type="SUPFAM" id="SSF47459">
    <property type="entry name" value="HLH, helix-loop-helix DNA-binding domain"/>
    <property type="match status" value="1"/>
</dbReference>
<feature type="compositionally biased region" description="Polar residues" evidence="12">
    <location>
        <begin position="33"/>
        <end position="42"/>
    </location>
</feature>
<proteinExistence type="predicted"/>
<feature type="compositionally biased region" description="Basic and acidic residues" evidence="12">
    <location>
        <begin position="559"/>
        <end position="570"/>
    </location>
</feature>